<evidence type="ECO:0000313" key="1">
    <source>
        <dbReference type="EMBL" id="GGA89563.1"/>
    </source>
</evidence>
<accession>A0A8J2UAF4</accession>
<organism evidence="1 2">
    <name type="scientific">Puia dinghuensis</name>
    <dbReference type="NCBI Taxonomy" id="1792502"/>
    <lineage>
        <taxon>Bacteria</taxon>
        <taxon>Pseudomonadati</taxon>
        <taxon>Bacteroidota</taxon>
        <taxon>Chitinophagia</taxon>
        <taxon>Chitinophagales</taxon>
        <taxon>Chitinophagaceae</taxon>
        <taxon>Puia</taxon>
    </lineage>
</organism>
<protein>
    <submittedName>
        <fullName evidence="1">Esterase</fullName>
    </submittedName>
</protein>
<dbReference type="InterPro" id="IPR029058">
    <property type="entry name" value="AB_hydrolase_fold"/>
</dbReference>
<dbReference type="RefSeq" id="WP_188929330.1">
    <property type="nucleotide sequence ID" value="NZ_BMJC01000001.1"/>
</dbReference>
<dbReference type="AlphaFoldDB" id="A0A8J2UAF4"/>
<dbReference type="EMBL" id="BMJC01000001">
    <property type="protein sequence ID" value="GGA89563.1"/>
    <property type="molecule type" value="Genomic_DNA"/>
</dbReference>
<reference evidence="1" key="1">
    <citation type="journal article" date="2014" name="Int. J. Syst. Evol. Microbiol.">
        <title>Complete genome sequence of Corynebacterium casei LMG S-19264T (=DSM 44701T), isolated from a smear-ripened cheese.</title>
        <authorList>
            <consortium name="US DOE Joint Genome Institute (JGI-PGF)"/>
            <person name="Walter F."/>
            <person name="Albersmeier A."/>
            <person name="Kalinowski J."/>
            <person name="Ruckert C."/>
        </authorList>
    </citation>
    <scope>NUCLEOTIDE SEQUENCE</scope>
    <source>
        <strain evidence="1">CGMCC 1.15448</strain>
    </source>
</reference>
<name>A0A8J2UAF4_9BACT</name>
<proteinExistence type="predicted"/>
<dbReference type="InterPro" id="IPR050583">
    <property type="entry name" value="Mycobacterial_A85_antigen"/>
</dbReference>
<dbReference type="Gene3D" id="3.40.50.1820">
    <property type="entry name" value="alpha/beta hydrolase"/>
    <property type="match status" value="1"/>
</dbReference>
<dbReference type="PANTHER" id="PTHR48098">
    <property type="entry name" value="ENTEROCHELIN ESTERASE-RELATED"/>
    <property type="match status" value="1"/>
</dbReference>
<comment type="caution">
    <text evidence="1">The sequence shown here is derived from an EMBL/GenBank/DDBJ whole genome shotgun (WGS) entry which is preliminary data.</text>
</comment>
<evidence type="ECO:0000313" key="2">
    <source>
        <dbReference type="Proteomes" id="UP000607559"/>
    </source>
</evidence>
<dbReference type="Pfam" id="PF00756">
    <property type="entry name" value="Esterase"/>
    <property type="match status" value="1"/>
</dbReference>
<dbReference type="Proteomes" id="UP000607559">
    <property type="component" value="Unassembled WGS sequence"/>
</dbReference>
<reference evidence="1" key="2">
    <citation type="submission" date="2020-09" db="EMBL/GenBank/DDBJ databases">
        <authorList>
            <person name="Sun Q."/>
            <person name="Zhou Y."/>
        </authorList>
    </citation>
    <scope>NUCLEOTIDE SEQUENCE</scope>
    <source>
        <strain evidence="1">CGMCC 1.15448</strain>
    </source>
</reference>
<dbReference type="PANTHER" id="PTHR48098:SF3">
    <property type="entry name" value="IRON(III) ENTEROBACTIN ESTERASE"/>
    <property type="match status" value="1"/>
</dbReference>
<gene>
    <name evidence="1" type="ORF">GCM10011511_10980</name>
</gene>
<keyword evidence="2" id="KW-1185">Reference proteome</keyword>
<dbReference type="InterPro" id="IPR000801">
    <property type="entry name" value="Esterase-like"/>
</dbReference>
<sequence>MDLDEEYHKWHSPVIGRDFEMLVFGKGGYPIIIFPTSRGSYYQNKDQGLIETARWFLENGKVKIYCPDSLDAETWYDKSVSPAERARRHTFYDRLILEEIVSRAMHETGHTRIAVAGCSFGGYHSANFAFRHPGITGYCFSMSGVFDIRSFTDGYYDDNVYFNNPVDFIPGASDAALWQMGIVLGTAEHDICRGQNEWMSRLLAAKSIPHWLDIRAGRDHDWPVWKEMFPHYLSMLPGATP</sequence>
<dbReference type="SUPFAM" id="SSF53474">
    <property type="entry name" value="alpha/beta-Hydrolases"/>
    <property type="match status" value="1"/>
</dbReference>